<evidence type="ECO:0000313" key="1">
    <source>
        <dbReference type="EnsemblPlants" id="OBART05G17160.1"/>
    </source>
</evidence>
<dbReference type="Proteomes" id="UP000026960">
    <property type="component" value="Chromosome 5"/>
</dbReference>
<keyword evidence="2" id="KW-1185">Reference proteome</keyword>
<reference evidence="1" key="1">
    <citation type="journal article" date="2009" name="Rice">
        <title>De Novo Next Generation Sequencing of Plant Genomes.</title>
        <authorList>
            <person name="Rounsley S."/>
            <person name="Marri P.R."/>
            <person name="Yu Y."/>
            <person name="He R."/>
            <person name="Sisneros N."/>
            <person name="Goicoechea J.L."/>
            <person name="Lee S.J."/>
            <person name="Angelova A."/>
            <person name="Kudrna D."/>
            <person name="Luo M."/>
            <person name="Affourtit J."/>
            <person name="Desany B."/>
            <person name="Knight J."/>
            <person name="Niazi F."/>
            <person name="Egholm M."/>
            <person name="Wing R.A."/>
        </authorList>
    </citation>
    <scope>NUCLEOTIDE SEQUENCE [LARGE SCALE GENOMIC DNA]</scope>
    <source>
        <strain evidence="1">cv. IRGC 105608</strain>
    </source>
</reference>
<dbReference type="EnsemblPlants" id="OBART05G17160.1">
    <property type="protein sequence ID" value="OBART05G17160.1"/>
    <property type="gene ID" value="OBART05G17160"/>
</dbReference>
<evidence type="ECO:0000313" key="2">
    <source>
        <dbReference type="Proteomes" id="UP000026960"/>
    </source>
</evidence>
<organism evidence="1">
    <name type="scientific">Oryza barthii</name>
    <dbReference type="NCBI Taxonomy" id="65489"/>
    <lineage>
        <taxon>Eukaryota</taxon>
        <taxon>Viridiplantae</taxon>
        <taxon>Streptophyta</taxon>
        <taxon>Embryophyta</taxon>
        <taxon>Tracheophyta</taxon>
        <taxon>Spermatophyta</taxon>
        <taxon>Magnoliopsida</taxon>
        <taxon>Liliopsida</taxon>
        <taxon>Poales</taxon>
        <taxon>Poaceae</taxon>
        <taxon>BOP clade</taxon>
        <taxon>Oryzoideae</taxon>
        <taxon>Oryzeae</taxon>
        <taxon>Oryzinae</taxon>
        <taxon>Oryza</taxon>
    </lineage>
</organism>
<protein>
    <submittedName>
        <fullName evidence="1">Uncharacterized protein</fullName>
    </submittedName>
</protein>
<proteinExistence type="predicted"/>
<accession>A0A0D3G7V1</accession>
<dbReference type="AlphaFoldDB" id="A0A0D3G7V1"/>
<dbReference type="PaxDb" id="65489-OBART05G17160.1"/>
<name>A0A0D3G7V1_9ORYZ</name>
<dbReference type="HOGENOM" id="CLU_194820_0_0_1"/>
<reference evidence="1" key="2">
    <citation type="submission" date="2015-03" db="UniProtKB">
        <authorList>
            <consortium name="EnsemblPlants"/>
        </authorList>
    </citation>
    <scope>IDENTIFICATION</scope>
</reference>
<sequence>MACRRGGPPPTDEACGEGADSLRVVAPQGGDVSRCRASMKAANLLCFNPLSLLNLVISPCYSLAK</sequence>
<dbReference type="Gramene" id="OBART05G17160.1">
    <property type="protein sequence ID" value="OBART05G17160.1"/>
    <property type="gene ID" value="OBART05G17160"/>
</dbReference>